<organism evidence="5 6">
    <name type="scientific">Cephalotus follicularis</name>
    <name type="common">Albany pitcher plant</name>
    <dbReference type="NCBI Taxonomy" id="3775"/>
    <lineage>
        <taxon>Eukaryota</taxon>
        <taxon>Viridiplantae</taxon>
        <taxon>Streptophyta</taxon>
        <taxon>Embryophyta</taxon>
        <taxon>Tracheophyta</taxon>
        <taxon>Spermatophyta</taxon>
        <taxon>Magnoliopsida</taxon>
        <taxon>eudicotyledons</taxon>
        <taxon>Gunneridae</taxon>
        <taxon>Pentapetalae</taxon>
        <taxon>rosids</taxon>
        <taxon>fabids</taxon>
        <taxon>Oxalidales</taxon>
        <taxon>Cephalotaceae</taxon>
        <taxon>Cephalotus</taxon>
    </lineage>
</organism>
<gene>
    <name evidence="5" type="ORF">CFOL_v3_10868</name>
</gene>
<comment type="caution">
    <text evidence="5">The sequence shown here is derived from an EMBL/GenBank/DDBJ whole genome shotgun (WGS) entry which is preliminary data.</text>
</comment>
<dbReference type="Proteomes" id="UP000187406">
    <property type="component" value="Unassembled WGS sequence"/>
</dbReference>
<feature type="transmembrane region" description="Helical" evidence="4">
    <location>
        <begin position="56"/>
        <end position="72"/>
    </location>
</feature>
<dbReference type="InterPro" id="IPR030184">
    <property type="entry name" value="WAT1-related"/>
</dbReference>
<protein>
    <submittedName>
        <fullName evidence="5">Uncharacterized protein</fullName>
    </submittedName>
</protein>
<dbReference type="GO" id="GO:0016020">
    <property type="term" value="C:membrane"/>
    <property type="evidence" value="ECO:0007669"/>
    <property type="project" value="InterPro"/>
</dbReference>
<evidence type="ECO:0000256" key="1">
    <source>
        <dbReference type="ARBA" id="ARBA00022692"/>
    </source>
</evidence>
<evidence type="ECO:0000313" key="6">
    <source>
        <dbReference type="Proteomes" id="UP000187406"/>
    </source>
</evidence>
<dbReference type="EMBL" id="BDDD01000541">
    <property type="protein sequence ID" value="GAV67362.1"/>
    <property type="molecule type" value="Genomic_DNA"/>
</dbReference>
<keyword evidence="3 4" id="KW-0472">Membrane</keyword>
<keyword evidence="2 4" id="KW-1133">Transmembrane helix</keyword>
<dbReference type="GO" id="GO:0022857">
    <property type="term" value="F:transmembrane transporter activity"/>
    <property type="evidence" value="ECO:0007669"/>
    <property type="project" value="InterPro"/>
</dbReference>
<evidence type="ECO:0000313" key="5">
    <source>
        <dbReference type="EMBL" id="GAV67362.1"/>
    </source>
</evidence>
<dbReference type="AlphaFoldDB" id="A0A1Q3BHN8"/>
<accession>A0A1Q3BHN8</accession>
<name>A0A1Q3BHN8_CEPFO</name>
<dbReference type="STRING" id="3775.A0A1Q3BHN8"/>
<keyword evidence="6" id="KW-1185">Reference proteome</keyword>
<reference evidence="6" key="1">
    <citation type="submission" date="2016-04" db="EMBL/GenBank/DDBJ databases">
        <title>Cephalotus genome sequencing.</title>
        <authorList>
            <person name="Fukushima K."/>
            <person name="Hasebe M."/>
            <person name="Fang X."/>
        </authorList>
    </citation>
    <scope>NUCLEOTIDE SEQUENCE [LARGE SCALE GENOMIC DNA]</scope>
    <source>
        <strain evidence="6">cv. St1</strain>
    </source>
</reference>
<keyword evidence="1 4" id="KW-0812">Transmembrane</keyword>
<feature type="transmembrane region" description="Helical" evidence="4">
    <location>
        <begin position="7"/>
        <end position="26"/>
    </location>
</feature>
<proteinExistence type="predicted"/>
<sequence length="163" mass="18811">MGHTCEALHGFKPVMLMVLVLYKMVANDGMNLRILIAYRVMLAAAFPLALIFKRSLLLFICIHVIFFLTQSLTSVSNILLHLLACIRICFYLSYRVPLLMSTIDLDYYFRLEKLRLMTITGKARVLGTFIEVVGAMTFYKGVEIHIWTTHFKLLPPSQHQNFH</sequence>
<dbReference type="PANTHER" id="PTHR31218">
    <property type="entry name" value="WAT1-RELATED PROTEIN"/>
    <property type="match status" value="1"/>
</dbReference>
<feature type="transmembrane region" description="Helical" evidence="4">
    <location>
        <begin position="78"/>
        <end position="94"/>
    </location>
</feature>
<feature type="non-terminal residue" evidence="5">
    <location>
        <position position="163"/>
    </location>
</feature>
<evidence type="ECO:0000256" key="2">
    <source>
        <dbReference type="ARBA" id="ARBA00022989"/>
    </source>
</evidence>
<evidence type="ECO:0000256" key="4">
    <source>
        <dbReference type="SAM" id="Phobius"/>
    </source>
</evidence>
<dbReference type="InParanoid" id="A0A1Q3BHN8"/>
<evidence type="ECO:0000256" key="3">
    <source>
        <dbReference type="ARBA" id="ARBA00023136"/>
    </source>
</evidence>